<accession>A0A3S5BTD8</accession>
<sequence length="277" mass="29355">MTDIDENLEAGEDWLAEMEAKLTSVTAVTTASPVPLMTTTILGIESGSGGDLADDTVASSESQSLAGLCLSSGSNVLGLLAAKTGRPSNTSGSISTDPATELAGTSISQRAIEPQTAVYRLQQLIIELETRGARRLSSLSTRAAANGDSKVQIRLEALQVRLAEAINQAKTSAEKLTHEGRRWRDFIGQAEALGAILRELTRRLDQIAEDLEIERRGPAGSSCDGEGEQRESRDYAGAMERMESENVGVGKSSTEGDSRSRKSVKLTGPVALLFCVS</sequence>
<keyword evidence="3" id="KW-1185">Reference proteome</keyword>
<evidence type="ECO:0000256" key="1">
    <source>
        <dbReference type="SAM" id="MobiDB-lite"/>
    </source>
</evidence>
<feature type="region of interest" description="Disordered" evidence="1">
    <location>
        <begin position="215"/>
        <end position="263"/>
    </location>
</feature>
<dbReference type="Proteomes" id="UP000784294">
    <property type="component" value="Unassembled WGS sequence"/>
</dbReference>
<gene>
    <name evidence="2" type="ORF">PXEA_LOCUS32427</name>
</gene>
<name>A0A3S5BTD8_9PLAT</name>
<evidence type="ECO:0000313" key="3">
    <source>
        <dbReference type="Proteomes" id="UP000784294"/>
    </source>
</evidence>
<evidence type="ECO:0000313" key="2">
    <source>
        <dbReference type="EMBL" id="VEL38987.1"/>
    </source>
</evidence>
<feature type="compositionally biased region" description="Basic and acidic residues" evidence="1">
    <location>
        <begin position="227"/>
        <end position="244"/>
    </location>
</feature>
<protein>
    <submittedName>
        <fullName evidence="2">Uncharacterized protein</fullName>
    </submittedName>
</protein>
<comment type="caution">
    <text evidence="2">The sequence shown here is derived from an EMBL/GenBank/DDBJ whole genome shotgun (WGS) entry which is preliminary data.</text>
</comment>
<proteinExistence type="predicted"/>
<organism evidence="2 3">
    <name type="scientific">Protopolystoma xenopodis</name>
    <dbReference type="NCBI Taxonomy" id="117903"/>
    <lineage>
        <taxon>Eukaryota</taxon>
        <taxon>Metazoa</taxon>
        <taxon>Spiralia</taxon>
        <taxon>Lophotrochozoa</taxon>
        <taxon>Platyhelminthes</taxon>
        <taxon>Monogenea</taxon>
        <taxon>Polyopisthocotylea</taxon>
        <taxon>Polystomatidea</taxon>
        <taxon>Polystomatidae</taxon>
        <taxon>Protopolystoma</taxon>
    </lineage>
</organism>
<reference evidence="2" key="1">
    <citation type="submission" date="2018-11" db="EMBL/GenBank/DDBJ databases">
        <authorList>
            <consortium name="Pathogen Informatics"/>
        </authorList>
    </citation>
    <scope>NUCLEOTIDE SEQUENCE</scope>
</reference>
<dbReference type="EMBL" id="CAAALY010259695">
    <property type="protein sequence ID" value="VEL38987.1"/>
    <property type="molecule type" value="Genomic_DNA"/>
</dbReference>
<dbReference type="AlphaFoldDB" id="A0A3S5BTD8"/>